<reference evidence="4" key="1">
    <citation type="submission" date="2023-10" db="EMBL/GenBank/DDBJ databases">
        <title>Genome assembly of Pristionchus species.</title>
        <authorList>
            <person name="Yoshida K."/>
            <person name="Sommer R.J."/>
        </authorList>
    </citation>
    <scope>NUCLEOTIDE SEQUENCE</scope>
    <source>
        <strain evidence="4">RS0144</strain>
    </source>
</reference>
<dbReference type="SMART" id="SM00020">
    <property type="entry name" value="Tryp_SPc"/>
    <property type="match status" value="1"/>
</dbReference>
<feature type="chain" id="PRO_5043753071" description="Peptidase S1 domain-containing protein" evidence="2">
    <location>
        <begin position="22"/>
        <end position="291"/>
    </location>
</feature>
<dbReference type="PANTHER" id="PTHR24250:SF27">
    <property type="entry name" value="ELASTASE 2 LIKE"/>
    <property type="match status" value="1"/>
</dbReference>
<keyword evidence="5" id="KW-1185">Reference proteome</keyword>
<organism evidence="4 5">
    <name type="scientific">Pristionchus entomophagus</name>
    <dbReference type="NCBI Taxonomy" id="358040"/>
    <lineage>
        <taxon>Eukaryota</taxon>
        <taxon>Metazoa</taxon>
        <taxon>Ecdysozoa</taxon>
        <taxon>Nematoda</taxon>
        <taxon>Chromadorea</taxon>
        <taxon>Rhabditida</taxon>
        <taxon>Rhabditina</taxon>
        <taxon>Diplogasteromorpha</taxon>
        <taxon>Diplogasteroidea</taxon>
        <taxon>Neodiplogasteridae</taxon>
        <taxon>Pristionchus</taxon>
    </lineage>
</organism>
<evidence type="ECO:0000256" key="1">
    <source>
        <dbReference type="ARBA" id="ARBA00023157"/>
    </source>
</evidence>
<dbReference type="GO" id="GO:0004252">
    <property type="term" value="F:serine-type endopeptidase activity"/>
    <property type="evidence" value="ECO:0007669"/>
    <property type="project" value="InterPro"/>
</dbReference>
<evidence type="ECO:0000259" key="3">
    <source>
        <dbReference type="PROSITE" id="PS50240"/>
    </source>
</evidence>
<feature type="signal peptide" evidence="2">
    <location>
        <begin position="1"/>
        <end position="21"/>
    </location>
</feature>
<feature type="non-terminal residue" evidence="4">
    <location>
        <position position="1"/>
    </location>
</feature>
<comment type="caution">
    <text evidence="4">The sequence shown here is derived from an EMBL/GenBank/DDBJ whole genome shotgun (WGS) entry which is preliminary data.</text>
</comment>
<proteinExistence type="predicted"/>
<dbReference type="InterPro" id="IPR001254">
    <property type="entry name" value="Trypsin_dom"/>
</dbReference>
<dbReference type="Proteomes" id="UP001432027">
    <property type="component" value="Unassembled WGS sequence"/>
</dbReference>
<keyword evidence="2" id="KW-0732">Signal</keyword>
<sequence length="291" mass="30922">FAARMQSLAAVLVTLVTAAAAAPFGDAALNPAEAAAATAALAALSTNQTGHAMIGGQTASAGAWPWTVSLCIQNWFGGCGYYAAGAIISSKWIVTTYSGVYDPVMETSWRVCAGSLDWSCKGNHAQKHTVYKIWHKTDANLDTHYHDISLIQISDSFTFNDYVKPISVLTNDDDMVKPGNYAWFTSWGHISNSATASVTDNLHQANMLVGVSGCSTFSDHSTFCGGGSGPTTCNYDMGGPMMRQKNGVYYLIGLSATKDYTVFNSCSSPTIFTRVSAFCDFMIGTAGVHCV</sequence>
<dbReference type="PROSITE" id="PS50240">
    <property type="entry name" value="TRYPSIN_DOM"/>
    <property type="match status" value="1"/>
</dbReference>
<protein>
    <recommendedName>
        <fullName evidence="3">Peptidase S1 domain-containing protein</fullName>
    </recommendedName>
</protein>
<evidence type="ECO:0000313" key="5">
    <source>
        <dbReference type="Proteomes" id="UP001432027"/>
    </source>
</evidence>
<dbReference type="SUPFAM" id="SSF50494">
    <property type="entry name" value="Trypsin-like serine proteases"/>
    <property type="match status" value="1"/>
</dbReference>
<name>A0AAV5SFK5_9BILA</name>
<feature type="domain" description="Peptidase S1" evidence="3">
    <location>
        <begin position="53"/>
        <end position="287"/>
    </location>
</feature>
<accession>A0AAV5SFK5</accession>
<dbReference type="EMBL" id="BTSX01000001">
    <property type="protein sequence ID" value="GMS81650.1"/>
    <property type="molecule type" value="Genomic_DNA"/>
</dbReference>
<dbReference type="InterPro" id="IPR043504">
    <property type="entry name" value="Peptidase_S1_PA_chymotrypsin"/>
</dbReference>
<evidence type="ECO:0000313" key="4">
    <source>
        <dbReference type="EMBL" id="GMS81650.1"/>
    </source>
</evidence>
<gene>
    <name evidence="4" type="ORF">PENTCL1PPCAC_3825</name>
</gene>
<dbReference type="AlphaFoldDB" id="A0AAV5SFK5"/>
<dbReference type="GO" id="GO:0006508">
    <property type="term" value="P:proteolysis"/>
    <property type="evidence" value="ECO:0007669"/>
    <property type="project" value="InterPro"/>
</dbReference>
<dbReference type="Gene3D" id="2.40.10.10">
    <property type="entry name" value="Trypsin-like serine proteases"/>
    <property type="match status" value="1"/>
</dbReference>
<dbReference type="InterPro" id="IPR009003">
    <property type="entry name" value="Peptidase_S1_PA"/>
</dbReference>
<dbReference type="CDD" id="cd00190">
    <property type="entry name" value="Tryp_SPc"/>
    <property type="match status" value="1"/>
</dbReference>
<evidence type="ECO:0000256" key="2">
    <source>
        <dbReference type="SAM" id="SignalP"/>
    </source>
</evidence>
<dbReference type="Pfam" id="PF00089">
    <property type="entry name" value="Trypsin"/>
    <property type="match status" value="1"/>
</dbReference>
<keyword evidence="1" id="KW-1015">Disulfide bond</keyword>
<dbReference type="PANTHER" id="PTHR24250">
    <property type="entry name" value="CHYMOTRYPSIN-RELATED"/>
    <property type="match status" value="1"/>
</dbReference>